<dbReference type="Gene3D" id="2.60.40.3470">
    <property type="match status" value="1"/>
</dbReference>
<evidence type="ECO:0000256" key="9">
    <source>
        <dbReference type="ARBA" id="ARBA00023287"/>
    </source>
</evidence>
<dbReference type="Pfam" id="PF11741">
    <property type="entry name" value="AMIN"/>
    <property type="match status" value="2"/>
</dbReference>
<dbReference type="InterPro" id="IPR011662">
    <property type="entry name" value="Secretin/TonB_short_N"/>
</dbReference>
<dbReference type="PRINTS" id="PR00811">
    <property type="entry name" value="BCTERIALGSPD"/>
</dbReference>
<dbReference type="Pfam" id="PF07660">
    <property type="entry name" value="STN"/>
    <property type="match status" value="1"/>
</dbReference>
<keyword evidence="7" id="KW-0472">Membrane</keyword>
<accession>A0ABN4HVT1</accession>
<dbReference type="Gene3D" id="3.30.1370.130">
    <property type="match status" value="1"/>
</dbReference>
<name>A0ABN4HVT1_9BURK</name>
<evidence type="ECO:0000256" key="5">
    <source>
        <dbReference type="ARBA" id="ARBA00022729"/>
    </source>
</evidence>
<feature type="domain" description="Secretin/TonB short N-terminal" evidence="14">
    <location>
        <begin position="283"/>
        <end position="331"/>
    </location>
</feature>
<keyword evidence="6" id="KW-0653">Protein transport</keyword>
<evidence type="ECO:0000256" key="11">
    <source>
        <dbReference type="ARBA" id="ARBA00025897"/>
    </source>
</evidence>
<evidence type="ECO:0000256" key="2">
    <source>
        <dbReference type="ARBA" id="ARBA00006304"/>
    </source>
</evidence>
<dbReference type="PANTHER" id="PTHR30604:SF1">
    <property type="entry name" value="DNA UTILIZATION PROTEIN HOFQ"/>
    <property type="match status" value="1"/>
</dbReference>
<sequence>MTHSIRRMALLTMFWLLTCGSAQAQRNAILAVDVAQRDSSVEVRIRLRMAPATPPVHFSTVSPARIVIDLADTENTADARPPGADTGALRGVTVASAAGRSRVVLNLRHMPPYSVRTEADTVIATLSGSDVLPVANSRPVIGGIDFRRGSQGEGRIIVDLPGPETALDIRQQGRQIVADILNTGVPEHSPRRLDVSDFGTPVKTIASSSHGADVRLLIDTETLAEYHAHQKDAQLVIEVRTPTETGKGPAQRHQPYRGDKLSLQFQNIEVRAILQVLADFTGINIIASDGVGGALTLRLKEVPWDQALDIVLQARGLDMRRNGNVMWVAPREELLARERLELEQRAQIAELEPLRAEVFQLNYQKAEAFRKVFGEDVAAGISPNSDRRPALLSRRGSAVVDQRTNQLFVTDTPSVLDNIRKLLEKIDVASRQVLIEARIVEADDSFSRNLGARLGFSAKANGVAAGSTYNQVGEVAGLTKAAANSYTANHAVNLPAQGIGGAAAGNVALSLFNAAANRFLTLELSALEADGKGKIVSSPRVVTADQQPALIEQGEEIPYQQATSSGATSTAFKKANLKLEVTPQITPDGNVILNVDINKDSRGTATPGGLAINTKHVRTLVQVENGGTVVIGGIYTQTESNTVSKVPLLGDIPLLGNLFRHSARIDHKTELLIFLTPKIVADRNFLR</sequence>
<dbReference type="Pfam" id="PF00263">
    <property type="entry name" value="Secretin"/>
    <property type="match status" value="1"/>
</dbReference>
<comment type="similarity">
    <text evidence="2">Belongs to the bacterial secretin family. PilQ subfamily.</text>
</comment>
<evidence type="ECO:0000313" key="16">
    <source>
        <dbReference type="Proteomes" id="UP000063429"/>
    </source>
</evidence>
<evidence type="ECO:0000256" key="8">
    <source>
        <dbReference type="ARBA" id="ARBA00023237"/>
    </source>
</evidence>
<protein>
    <recommendedName>
        <fullName evidence="3">Type IV pilus biogenesis and competence protein PilQ</fullName>
    </recommendedName>
</protein>
<dbReference type="Proteomes" id="UP000063429">
    <property type="component" value="Chromosome"/>
</dbReference>
<dbReference type="InterPro" id="IPR051808">
    <property type="entry name" value="Type_IV_pilus_biogenesis"/>
</dbReference>
<gene>
    <name evidence="15" type="ORF">F506_03255</name>
</gene>
<dbReference type="InterPro" id="IPR021731">
    <property type="entry name" value="AMIN_dom"/>
</dbReference>
<dbReference type="InterPro" id="IPR013355">
    <property type="entry name" value="Pilus_4_PilQ"/>
</dbReference>
<dbReference type="Gene3D" id="3.30.1370.120">
    <property type="match status" value="1"/>
</dbReference>
<dbReference type="InterPro" id="IPR001775">
    <property type="entry name" value="GspD/PilQ"/>
</dbReference>
<keyword evidence="5 13" id="KW-0732">Signal</keyword>
<keyword evidence="16" id="KW-1185">Reference proteome</keyword>
<feature type="signal peptide" evidence="13">
    <location>
        <begin position="1"/>
        <end position="24"/>
    </location>
</feature>
<dbReference type="PROSITE" id="PS00875">
    <property type="entry name" value="T2SP_D"/>
    <property type="match status" value="1"/>
</dbReference>
<evidence type="ECO:0000256" key="1">
    <source>
        <dbReference type="ARBA" id="ARBA00004442"/>
    </source>
</evidence>
<dbReference type="Gene3D" id="2.60.40.3500">
    <property type="match status" value="1"/>
</dbReference>
<evidence type="ECO:0000256" key="12">
    <source>
        <dbReference type="RuleBase" id="RU004004"/>
    </source>
</evidence>
<comment type="subcellular location">
    <subcellularLocation>
        <location evidence="1 12">Cell outer membrane</location>
    </subcellularLocation>
</comment>
<comment type="subunit">
    <text evidence="11">Homododecamer. Tetramer of trimer.</text>
</comment>
<dbReference type="EMBL" id="CP011409">
    <property type="protein sequence ID" value="AKZ61814.1"/>
    <property type="molecule type" value="Genomic_DNA"/>
</dbReference>
<dbReference type="RefSeq" id="WP_053195314.1">
    <property type="nucleotide sequence ID" value="NZ_CP011409.1"/>
</dbReference>
<dbReference type="InterPro" id="IPR038591">
    <property type="entry name" value="NolW-like_sf"/>
</dbReference>
<dbReference type="SMART" id="SM00965">
    <property type="entry name" value="STN"/>
    <property type="match status" value="1"/>
</dbReference>
<evidence type="ECO:0000256" key="6">
    <source>
        <dbReference type="ARBA" id="ARBA00022927"/>
    </source>
</evidence>
<evidence type="ECO:0000313" key="15">
    <source>
        <dbReference type="EMBL" id="AKZ61814.1"/>
    </source>
</evidence>
<dbReference type="NCBIfam" id="TIGR02515">
    <property type="entry name" value="IV_pilus_PilQ"/>
    <property type="match status" value="1"/>
</dbReference>
<organism evidence="15 16">
    <name type="scientific">Herbaspirillum hiltneri N3</name>
    <dbReference type="NCBI Taxonomy" id="1262470"/>
    <lineage>
        <taxon>Bacteria</taxon>
        <taxon>Pseudomonadati</taxon>
        <taxon>Pseudomonadota</taxon>
        <taxon>Betaproteobacteria</taxon>
        <taxon>Burkholderiales</taxon>
        <taxon>Oxalobacteraceae</taxon>
        <taxon>Herbaspirillum</taxon>
    </lineage>
</organism>
<evidence type="ECO:0000256" key="13">
    <source>
        <dbReference type="SAM" id="SignalP"/>
    </source>
</evidence>
<dbReference type="Pfam" id="PF03958">
    <property type="entry name" value="Secretin_N"/>
    <property type="match status" value="1"/>
</dbReference>
<keyword evidence="9" id="KW-0178">Competence</keyword>
<evidence type="ECO:0000259" key="14">
    <source>
        <dbReference type="SMART" id="SM00965"/>
    </source>
</evidence>
<dbReference type="InterPro" id="IPR004845">
    <property type="entry name" value="T2SS_GspD_CS"/>
</dbReference>
<keyword evidence="4 12" id="KW-0813">Transport</keyword>
<dbReference type="InterPro" id="IPR004846">
    <property type="entry name" value="T2SS/T3SS_dom"/>
</dbReference>
<evidence type="ECO:0000256" key="4">
    <source>
        <dbReference type="ARBA" id="ARBA00022448"/>
    </source>
</evidence>
<dbReference type="InterPro" id="IPR005644">
    <property type="entry name" value="NolW-like"/>
</dbReference>
<evidence type="ECO:0000256" key="7">
    <source>
        <dbReference type="ARBA" id="ARBA00023136"/>
    </source>
</evidence>
<feature type="chain" id="PRO_5045743949" description="Type IV pilus biogenesis and competence protein PilQ" evidence="13">
    <location>
        <begin position="25"/>
        <end position="687"/>
    </location>
</feature>
<comment type="function">
    <text evidence="10">Required for type IV pilus biogenesis and competence. Could function as a pore for exit of the pilus but also as a channel for entry of heme and antimicrobial agents and uptake of transforming DNA.</text>
</comment>
<reference evidence="16" key="1">
    <citation type="journal article" date="2015" name="Genome Announc.">
        <title>Complete Genome Sequence of Herbaspirillum hiltneri N3 (DSM 17495), Isolated from Surface-Sterilized Wheat Roots.</title>
        <authorList>
            <person name="Guizelini D."/>
            <person name="Saizaki P.M."/>
            <person name="Coimbra N.A."/>
            <person name="Weiss V.A."/>
            <person name="Faoro H."/>
            <person name="Sfeir M.Z."/>
            <person name="Baura V.A."/>
            <person name="Monteiro R.A."/>
            <person name="Chubatsu L.S."/>
            <person name="Souza E.M."/>
            <person name="Cruz L.M."/>
            <person name="Pedrosa F.O."/>
            <person name="Raittz R.T."/>
            <person name="Marchaukoski J.N."/>
            <person name="Steffens M.B."/>
        </authorList>
    </citation>
    <scope>NUCLEOTIDE SEQUENCE [LARGE SCALE GENOMIC DNA]</scope>
    <source>
        <strain evidence="16">N3</strain>
    </source>
</reference>
<proteinExistence type="inferred from homology"/>
<dbReference type="PANTHER" id="PTHR30604">
    <property type="entry name" value="PROTEIN TRANSPORT PROTEIN HOFQ"/>
    <property type="match status" value="1"/>
</dbReference>
<evidence type="ECO:0000256" key="10">
    <source>
        <dbReference type="ARBA" id="ARBA00024678"/>
    </source>
</evidence>
<evidence type="ECO:0000256" key="3">
    <source>
        <dbReference type="ARBA" id="ARBA00014124"/>
    </source>
</evidence>
<keyword evidence="8" id="KW-0998">Cell outer membrane</keyword>